<dbReference type="GO" id="GO:0000976">
    <property type="term" value="F:transcription cis-regulatory region binding"/>
    <property type="evidence" value="ECO:0007669"/>
    <property type="project" value="TreeGrafter"/>
</dbReference>
<evidence type="ECO:0000256" key="4">
    <source>
        <dbReference type="ARBA" id="ARBA00023163"/>
    </source>
</evidence>
<organism evidence="8 9">
    <name type="scientific">Kibdelosporangium phytohabitans</name>
    <dbReference type="NCBI Taxonomy" id="860235"/>
    <lineage>
        <taxon>Bacteria</taxon>
        <taxon>Bacillati</taxon>
        <taxon>Actinomycetota</taxon>
        <taxon>Actinomycetes</taxon>
        <taxon>Pseudonocardiales</taxon>
        <taxon>Pseudonocardiaceae</taxon>
        <taxon>Kibdelosporangium</taxon>
    </lineage>
</organism>
<protein>
    <submittedName>
        <fullName evidence="8">TetR family transcriptional regulator</fullName>
    </submittedName>
</protein>
<evidence type="ECO:0000313" key="9">
    <source>
        <dbReference type="Proteomes" id="UP000063699"/>
    </source>
</evidence>
<dbReference type="Gene3D" id="1.10.357.10">
    <property type="entry name" value="Tetracycline Repressor, domain 2"/>
    <property type="match status" value="1"/>
</dbReference>
<keyword evidence="4" id="KW-0804">Transcription</keyword>
<dbReference type="PROSITE" id="PS01081">
    <property type="entry name" value="HTH_TETR_1"/>
    <property type="match status" value="1"/>
</dbReference>
<evidence type="ECO:0000256" key="5">
    <source>
        <dbReference type="PROSITE-ProRule" id="PRU00335"/>
    </source>
</evidence>
<dbReference type="SUPFAM" id="SSF48498">
    <property type="entry name" value="Tetracyclin repressor-like, C-terminal domain"/>
    <property type="match status" value="1"/>
</dbReference>
<dbReference type="Pfam" id="PF00440">
    <property type="entry name" value="TetR_N"/>
    <property type="match status" value="1"/>
</dbReference>
<dbReference type="PANTHER" id="PTHR30055:SF148">
    <property type="entry name" value="TETR-FAMILY TRANSCRIPTIONAL REGULATOR"/>
    <property type="match status" value="1"/>
</dbReference>
<dbReference type="RefSeq" id="WP_054293056.1">
    <property type="nucleotide sequence ID" value="NZ_CP012752.1"/>
</dbReference>
<dbReference type="STRING" id="860235.AOZ06_33535"/>
<feature type="region of interest" description="Disordered" evidence="6">
    <location>
        <begin position="197"/>
        <end position="217"/>
    </location>
</feature>
<dbReference type="InterPro" id="IPR001647">
    <property type="entry name" value="HTH_TetR"/>
</dbReference>
<dbReference type="InterPro" id="IPR023772">
    <property type="entry name" value="DNA-bd_HTH_TetR-type_CS"/>
</dbReference>
<feature type="DNA-binding region" description="H-T-H motif" evidence="5">
    <location>
        <begin position="32"/>
        <end position="51"/>
    </location>
</feature>
<evidence type="ECO:0000256" key="1">
    <source>
        <dbReference type="ARBA" id="ARBA00022491"/>
    </source>
</evidence>
<evidence type="ECO:0000256" key="2">
    <source>
        <dbReference type="ARBA" id="ARBA00023015"/>
    </source>
</evidence>
<evidence type="ECO:0000313" key="8">
    <source>
        <dbReference type="EMBL" id="ALG11155.1"/>
    </source>
</evidence>
<dbReference type="InterPro" id="IPR039538">
    <property type="entry name" value="BetI_C"/>
</dbReference>
<reference evidence="8 9" key="1">
    <citation type="submission" date="2015-07" db="EMBL/GenBank/DDBJ databases">
        <title>Genome sequencing of Kibdelosporangium phytohabitans.</title>
        <authorList>
            <person name="Qin S."/>
            <person name="Xing K."/>
        </authorList>
    </citation>
    <scope>NUCLEOTIDE SEQUENCE [LARGE SCALE GENOMIC DNA]</scope>
    <source>
        <strain evidence="8 9">KLBMP1111</strain>
    </source>
</reference>
<dbReference type="KEGG" id="kphy:AOZ06_33535"/>
<accession>A0A0N9HZI5</accession>
<dbReference type="AlphaFoldDB" id="A0A0N9HZI5"/>
<dbReference type="InterPro" id="IPR009057">
    <property type="entry name" value="Homeodomain-like_sf"/>
</dbReference>
<dbReference type="InterPro" id="IPR050109">
    <property type="entry name" value="HTH-type_TetR-like_transc_reg"/>
</dbReference>
<evidence type="ECO:0000256" key="3">
    <source>
        <dbReference type="ARBA" id="ARBA00023125"/>
    </source>
</evidence>
<gene>
    <name evidence="8" type="ORF">AOZ06_33535</name>
</gene>
<keyword evidence="2" id="KW-0805">Transcription regulation</keyword>
<keyword evidence="9" id="KW-1185">Reference proteome</keyword>
<dbReference type="OrthoDB" id="9816296at2"/>
<sequence>MPPAPGDHEARRRDVSEAVWRVLAERGFGQLTLRAVAAELGASTGMLTHYFPAKRDLVRYAHSVAEERTLATLYRDLDVTGLAALRAYLLDVLSLTPQAVAMNRVWVSFWDAAIGDPELAATETARYERWRAKLRPHVVAAVGNGEIPPDRQVDDVVASAAALTHGLVVQALFDPDRFPPDRQIQLIDDYLRTLTCPSTTESPKRRATRPATDTPTP</sequence>
<dbReference type="Proteomes" id="UP000063699">
    <property type="component" value="Chromosome"/>
</dbReference>
<dbReference type="GO" id="GO:0003700">
    <property type="term" value="F:DNA-binding transcription factor activity"/>
    <property type="evidence" value="ECO:0007669"/>
    <property type="project" value="TreeGrafter"/>
</dbReference>
<name>A0A0N9HZI5_9PSEU</name>
<keyword evidence="1" id="KW-0678">Repressor</keyword>
<evidence type="ECO:0000256" key="6">
    <source>
        <dbReference type="SAM" id="MobiDB-lite"/>
    </source>
</evidence>
<dbReference type="SUPFAM" id="SSF46689">
    <property type="entry name" value="Homeodomain-like"/>
    <property type="match status" value="1"/>
</dbReference>
<dbReference type="Pfam" id="PF13977">
    <property type="entry name" value="TetR_C_6"/>
    <property type="match status" value="1"/>
</dbReference>
<keyword evidence="3 5" id="KW-0238">DNA-binding</keyword>
<evidence type="ECO:0000259" key="7">
    <source>
        <dbReference type="PROSITE" id="PS50977"/>
    </source>
</evidence>
<feature type="domain" description="HTH tetR-type" evidence="7">
    <location>
        <begin position="9"/>
        <end position="69"/>
    </location>
</feature>
<dbReference type="InterPro" id="IPR036271">
    <property type="entry name" value="Tet_transcr_reg_TetR-rel_C_sf"/>
</dbReference>
<dbReference type="PROSITE" id="PS50977">
    <property type="entry name" value="HTH_TETR_2"/>
    <property type="match status" value="1"/>
</dbReference>
<dbReference type="EMBL" id="CP012752">
    <property type="protein sequence ID" value="ALG11155.1"/>
    <property type="molecule type" value="Genomic_DNA"/>
</dbReference>
<dbReference type="PANTHER" id="PTHR30055">
    <property type="entry name" value="HTH-TYPE TRANSCRIPTIONAL REGULATOR RUTR"/>
    <property type="match status" value="1"/>
</dbReference>
<proteinExistence type="predicted"/>